<accession>A0A8S3ZFS5</accession>
<evidence type="ECO:0000313" key="2">
    <source>
        <dbReference type="EMBL" id="CAG5128099.1"/>
    </source>
</evidence>
<sequence length="163" mass="18706">MESLQSNEELFAHASGQRQSIDYSQDCPRGCGLSLTTTEDKEHNCITKLRTTIEELRTEMTCKMEDQKREMEAMFDLQRGHMLKKETALQGQIEALKTELSRLGERLKTLLDVEMNRQQELDRLTSERAEIMALLKELQSEKQNTVTLCQHCSLGNKGKVTNV</sequence>
<feature type="coiled-coil region" evidence="1">
    <location>
        <begin position="86"/>
        <end position="144"/>
    </location>
</feature>
<organism evidence="2 3">
    <name type="scientific">Candidula unifasciata</name>
    <dbReference type="NCBI Taxonomy" id="100452"/>
    <lineage>
        <taxon>Eukaryota</taxon>
        <taxon>Metazoa</taxon>
        <taxon>Spiralia</taxon>
        <taxon>Lophotrochozoa</taxon>
        <taxon>Mollusca</taxon>
        <taxon>Gastropoda</taxon>
        <taxon>Heterobranchia</taxon>
        <taxon>Euthyneura</taxon>
        <taxon>Panpulmonata</taxon>
        <taxon>Eupulmonata</taxon>
        <taxon>Stylommatophora</taxon>
        <taxon>Helicina</taxon>
        <taxon>Helicoidea</taxon>
        <taxon>Geomitridae</taxon>
        <taxon>Candidula</taxon>
    </lineage>
</organism>
<reference evidence="2" key="1">
    <citation type="submission" date="2021-04" db="EMBL/GenBank/DDBJ databases">
        <authorList>
            <consortium name="Molecular Ecology Group"/>
        </authorList>
    </citation>
    <scope>NUCLEOTIDE SEQUENCE</scope>
</reference>
<name>A0A8S3ZFS5_9EUPU</name>
<keyword evidence="1" id="KW-0175">Coiled coil</keyword>
<evidence type="ECO:0000313" key="3">
    <source>
        <dbReference type="Proteomes" id="UP000678393"/>
    </source>
</evidence>
<proteinExistence type="predicted"/>
<comment type="caution">
    <text evidence="2">The sequence shown here is derived from an EMBL/GenBank/DDBJ whole genome shotgun (WGS) entry which is preliminary data.</text>
</comment>
<dbReference type="EMBL" id="CAJHNH020002923">
    <property type="protein sequence ID" value="CAG5128099.1"/>
    <property type="molecule type" value="Genomic_DNA"/>
</dbReference>
<gene>
    <name evidence="2" type="ORF">CUNI_LOCUS13657</name>
</gene>
<protein>
    <submittedName>
        <fullName evidence="2">Uncharacterized protein</fullName>
    </submittedName>
</protein>
<evidence type="ECO:0000256" key="1">
    <source>
        <dbReference type="SAM" id="Coils"/>
    </source>
</evidence>
<dbReference type="OrthoDB" id="9049620at2759"/>
<dbReference type="AlphaFoldDB" id="A0A8S3ZFS5"/>
<dbReference type="Proteomes" id="UP000678393">
    <property type="component" value="Unassembled WGS sequence"/>
</dbReference>
<keyword evidence="3" id="KW-1185">Reference proteome</keyword>